<dbReference type="PANTHER" id="PTHR46797:SF1">
    <property type="entry name" value="METHYLPHOSPHONATE SYNTHASE"/>
    <property type="match status" value="1"/>
</dbReference>
<evidence type="ECO:0000313" key="3">
    <source>
        <dbReference type="EMBL" id="MFC0683203.1"/>
    </source>
</evidence>
<gene>
    <name evidence="3" type="ORF">ACFFF8_01210</name>
</gene>
<comment type="caution">
    <text evidence="3">The sequence shown here is derived from an EMBL/GenBank/DDBJ whole genome shotgun (WGS) entry which is preliminary data.</text>
</comment>
<dbReference type="PANTHER" id="PTHR46797">
    <property type="entry name" value="HTH-TYPE TRANSCRIPTIONAL REGULATOR"/>
    <property type="match status" value="1"/>
</dbReference>
<evidence type="ECO:0000259" key="2">
    <source>
        <dbReference type="PROSITE" id="PS50943"/>
    </source>
</evidence>
<dbReference type="SUPFAM" id="SSF47413">
    <property type="entry name" value="lambda repressor-like DNA-binding domains"/>
    <property type="match status" value="1"/>
</dbReference>
<dbReference type="CDD" id="cd00093">
    <property type="entry name" value="HTH_XRE"/>
    <property type="match status" value="1"/>
</dbReference>
<proteinExistence type="predicted"/>
<evidence type="ECO:0000256" key="1">
    <source>
        <dbReference type="ARBA" id="ARBA00023125"/>
    </source>
</evidence>
<keyword evidence="4" id="KW-1185">Reference proteome</keyword>
<dbReference type="Pfam" id="PF13560">
    <property type="entry name" value="HTH_31"/>
    <property type="match status" value="1"/>
</dbReference>
<dbReference type="RefSeq" id="WP_267220629.1">
    <property type="nucleotide sequence ID" value="NZ_JAPCWC010000007.1"/>
</dbReference>
<accession>A0ABV6S504</accession>
<dbReference type="InterPro" id="IPR010982">
    <property type="entry name" value="Lambda_DNA-bd_dom_sf"/>
</dbReference>
<dbReference type="Proteomes" id="UP001589858">
    <property type="component" value="Unassembled WGS sequence"/>
</dbReference>
<dbReference type="EMBL" id="JBHLTM010000008">
    <property type="protein sequence ID" value="MFC0683203.1"/>
    <property type="molecule type" value="Genomic_DNA"/>
</dbReference>
<dbReference type="InterPro" id="IPR001387">
    <property type="entry name" value="Cro/C1-type_HTH"/>
</dbReference>
<dbReference type="Gene3D" id="1.10.260.40">
    <property type="entry name" value="lambda repressor-like DNA-binding domains"/>
    <property type="match status" value="1"/>
</dbReference>
<dbReference type="SMART" id="SM00530">
    <property type="entry name" value="HTH_XRE"/>
    <property type="match status" value="1"/>
</dbReference>
<dbReference type="InterPro" id="IPR050807">
    <property type="entry name" value="TransReg_Diox_bact_type"/>
</dbReference>
<keyword evidence="1" id="KW-0238">DNA-binding</keyword>
<sequence length="145" mass="16200">MVKIISDGMAGNVLQFPTMARKSKIERFPNRIRELREQAGLSLEQLGESAGIHFSNLAKIETGAREIKEHHLDQLAKALGFPKADLLNPEDGGLTPEERALVETYRDLPAAMKKTFDSLRESHQAYRGTGEIVPMVDTDSERKRA</sequence>
<name>A0ABV6S504_9SPHN</name>
<reference evidence="3 4" key="1">
    <citation type="submission" date="2024-09" db="EMBL/GenBank/DDBJ databases">
        <authorList>
            <person name="Sun Q."/>
            <person name="Mori K."/>
        </authorList>
    </citation>
    <scope>NUCLEOTIDE SEQUENCE [LARGE SCALE GENOMIC DNA]</scope>
    <source>
        <strain evidence="3 4">CICC 11035S</strain>
    </source>
</reference>
<feature type="domain" description="HTH cro/C1-type" evidence="2">
    <location>
        <begin position="32"/>
        <end position="86"/>
    </location>
</feature>
<organism evidence="3 4">
    <name type="scientific">Novosphingobium clariflavum</name>
    <dbReference type="NCBI Taxonomy" id="2029884"/>
    <lineage>
        <taxon>Bacteria</taxon>
        <taxon>Pseudomonadati</taxon>
        <taxon>Pseudomonadota</taxon>
        <taxon>Alphaproteobacteria</taxon>
        <taxon>Sphingomonadales</taxon>
        <taxon>Sphingomonadaceae</taxon>
        <taxon>Novosphingobium</taxon>
    </lineage>
</organism>
<evidence type="ECO:0000313" key="4">
    <source>
        <dbReference type="Proteomes" id="UP001589858"/>
    </source>
</evidence>
<protein>
    <submittedName>
        <fullName evidence="3">Helix-turn-helix domain-containing protein</fullName>
    </submittedName>
</protein>
<dbReference type="PROSITE" id="PS50943">
    <property type="entry name" value="HTH_CROC1"/>
    <property type="match status" value="1"/>
</dbReference>